<dbReference type="AlphaFoldDB" id="A0A0J7KTS5"/>
<dbReference type="EMBL" id="LBMM01003177">
    <property type="protein sequence ID" value="KMQ93847.1"/>
    <property type="molecule type" value="Genomic_DNA"/>
</dbReference>
<dbReference type="STRING" id="67767.A0A0J7KTS5"/>
<evidence type="ECO:0000256" key="1">
    <source>
        <dbReference type="SAM" id="MobiDB-lite"/>
    </source>
</evidence>
<feature type="region of interest" description="Disordered" evidence="1">
    <location>
        <begin position="18"/>
        <end position="65"/>
    </location>
</feature>
<feature type="compositionally biased region" description="Polar residues" evidence="1">
    <location>
        <begin position="25"/>
        <end position="35"/>
    </location>
</feature>
<protein>
    <submittedName>
        <fullName evidence="2">5-hydroxytryptamine receptor 2b</fullName>
    </submittedName>
</protein>
<name>A0A0J7KTS5_LASNI</name>
<accession>A0A0J7KTS5</accession>
<proteinExistence type="predicted"/>
<organism evidence="2 3">
    <name type="scientific">Lasius niger</name>
    <name type="common">Black garden ant</name>
    <dbReference type="NCBI Taxonomy" id="67767"/>
    <lineage>
        <taxon>Eukaryota</taxon>
        <taxon>Metazoa</taxon>
        <taxon>Ecdysozoa</taxon>
        <taxon>Arthropoda</taxon>
        <taxon>Hexapoda</taxon>
        <taxon>Insecta</taxon>
        <taxon>Pterygota</taxon>
        <taxon>Neoptera</taxon>
        <taxon>Endopterygota</taxon>
        <taxon>Hymenoptera</taxon>
        <taxon>Apocrita</taxon>
        <taxon>Aculeata</taxon>
        <taxon>Formicoidea</taxon>
        <taxon>Formicidae</taxon>
        <taxon>Formicinae</taxon>
        <taxon>Lasius</taxon>
        <taxon>Lasius</taxon>
    </lineage>
</organism>
<dbReference type="OrthoDB" id="7610982at2759"/>
<feature type="compositionally biased region" description="Low complexity" evidence="1">
    <location>
        <begin position="41"/>
        <end position="58"/>
    </location>
</feature>
<dbReference type="PaxDb" id="67767-A0A0J7KTS5"/>
<evidence type="ECO:0000313" key="2">
    <source>
        <dbReference type="EMBL" id="KMQ93847.1"/>
    </source>
</evidence>
<sequence length="106" mass="12152">MSALHAFGAEMLKLSRGLEGMVGSPGNQTPSRSTPQHQHQHQQQQQQQQQQLLQLQQHGPSPRRCSFRNGYAESRYVFANRKSFCKLVLYPIYPLDVLSFVIMCHL</sequence>
<evidence type="ECO:0000313" key="3">
    <source>
        <dbReference type="Proteomes" id="UP000036403"/>
    </source>
</evidence>
<reference evidence="2 3" key="1">
    <citation type="submission" date="2015-04" db="EMBL/GenBank/DDBJ databases">
        <title>Lasius niger genome sequencing.</title>
        <authorList>
            <person name="Konorov E.A."/>
            <person name="Nikitin M.A."/>
            <person name="Kirill M.V."/>
            <person name="Chang P."/>
        </authorList>
    </citation>
    <scope>NUCLEOTIDE SEQUENCE [LARGE SCALE GENOMIC DNA]</scope>
    <source>
        <tissue evidence="2">Whole</tissue>
    </source>
</reference>
<dbReference type="Proteomes" id="UP000036403">
    <property type="component" value="Unassembled WGS sequence"/>
</dbReference>
<keyword evidence="2" id="KW-0675">Receptor</keyword>
<keyword evidence="3" id="KW-1185">Reference proteome</keyword>
<comment type="caution">
    <text evidence="2">The sequence shown here is derived from an EMBL/GenBank/DDBJ whole genome shotgun (WGS) entry which is preliminary data.</text>
</comment>
<gene>
    <name evidence="2" type="ORF">RF55_6026</name>
</gene>